<evidence type="ECO:0000256" key="1">
    <source>
        <dbReference type="SAM" id="MobiDB-lite"/>
    </source>
</evidence>
<keyword evidence="3" id="KW-0732">Signal</keyword>
<dbReference type="RefSeq" id="XP_029220591.1">
    <property type="nucleotide sequence ID" value="XM_029363225.1"/>
</dbReference>
<name>A0A2A9MM50_BESBE</name>
<dbReference type="AlphaFoldDB" id="A0A2A9MM50"/>
<dbReference type="EMBL" id="NWUJ01000003">
    <property type="protein sequence ID" value="PFH36582.1"/>
    <property type="molecule type" value="Genomic_DNA"/>
</dbReference>
<reference evidence="4 5" key="1">
    <citation type="submission" date="2017-09" db="EMBL/GenBank/DDBJ databases">
        <title>Genome sequencing of Besnoitia besnoiti strain Bb-Ger1.</title>
        <authorList>
            <person name="Schares G."/>
            <person name="Venepally P."/>
            <person name="Lorenzi H.A."/>
        </authorList>
    </citation>
    <scope>NUCLEOTIDE SEQUENCE [LARGE SCALE GENOMIC DNA]</scope>
    <source>
        <strain evidence="4 5">Bb-Ger1</strain>
    </source>
</reference>
<dbReference type="KEGG" id="bbes:BESB_047740"/>
<evidence type="ECO:0000256" key="2">
    <source>
        <dbReference type="SAM" id="Phobius"/>
    </source>
</evidence>
<evidence type="ECO:0000313" key="5">
    <source>
        <dbReference type="Proteomes" id="UP000224006"/>
    </source>
</evidence>
<feature type="region of interest" description="Disordered" evidence="1">
    <location>
        <begin position="78"/>
        <end position="219"/>
    </location>
</feature>
<feature type="signal peptide" evidence="3">
    <location>
        <begin position="1"/>
        <end position="19"/>
    </location>
</feature>
<feature type="transmembrane region" description="Helical" evidence="2">
    <location>
        <begin position="438"/>
        <end position="461"/>
    </location>
</feature>
<evidence type="ECO:0000256" key="3">
    <source>
        <dbReference type="SAM" id="SignalP"/>
    </source>
</evidence>
<feature type="chain" id="PRO_5012382924" description="Transmembrane protein" evidence="3">
    <location>
        <begin position="20"/>
        <end position="483"/>
    </location>
</feature>
<keyword evidence="2" id="KW-1133">Transmembrane helix</keyword>
<feature type="transmembrane region" description="Helical" evidence="2">
    <location>
        <begin position="340"/>
        <end position="359"/>
    </location>
</feature>
<dbReference type="Proteomes" id="UP000224006">
    <property type="component" value="Chromosome III"/>
</dbReference>
<keyword evidence="2" id="KW-0812">Transmembrane</keyword>
<protein>
    <recommendedName>
        <fullName evidence="6">Transmembrane protein</fullName>
    </recommendedName>
</protein>
<proteinExistence type="predicted"/>
<sequence>MWAAGLLLFIGVACRLTLGAQVPSEEADPLLADGPRDTPAEGLDGWRAASPLRELELDGADPLTAQALPVAAYSSFGAGEQQRVSGEETEAEATRRSGPWSSRTWRGMSRRRRRRAEAGGAGETGSATEAERDSGAWTNALSAGGAESQAERVFTSDRESEARPPLFTEVIPQPLRHLPSSPSPWQRTPSAGADAAERAPAEPAVGGKPDSESWRKNKASMGRWRKSLTRARSLVLLAQMCAHLALAFASVSLVVFSISRAVAVNSELAELETNYLGDILLSMPGQDNASRLLFWLSYLQNSPGSGIIKIERATSTLLTFLQSYMLPLLSAQHYRLQRKVCVIVASCSAFMFATSAILIRPLVPKKLQHRYKHICMSLGLLWSLLPLLLVAADHARGHFRHKNAAQLKRLAKLAEKHIMMRGITLLGSLRERTNFKHIVGFVVADASLTVSFLSAVSRIAYSRDNADGGGEVGGHEKSAEKTA</sequence>
<keyword evidence="2" id="KW-0472">Membrane</keyword>
<evidence type="ECO:0008006" key="6">
    <source>
        <dbReference type="Google" id="ProtNLM"/>
    </source>
</evidence>
<feature type="transmembrane region" description="Helical" evidence="2">
    <location>
        <begin position="371"/>
        <end position="392"/>
    </location>
</feature>
<feature type="transmembrane region" description="Helical" evidence="2">
    <location>
        <begin position="234"/>
        <end position="256"/>
    </location>
</feature>
<dbReference type="VEuPathDB" id="ToxoDB:BESB_047740"/>
<gene>
    <name evidence="4" type="ORF">BESB_047740</name>
</gene>
<dbReference type="GeneID" id="40309704"/>
<accession>A0A2A9MM50</accession>
<comment type="caution">
    <text evidence="4">The sequence shown here is derived from an EMBL/GenBank/DDBJ whole genome shotgun (WGS) entry which is preliminary data.</text>
</comment>
<evidence type="ECO:0000313" key="4">
    <source>
        <dbReference type="EMBL" id="PFH36582.1"/>
    </source>
</evidence>
<keyword evidence="5" id="KW-1185">Reference proteome</keyword>
<organism evidence="4 5">
    <name type="scientific">Besnoitia besnoiti</name>
    <name type="common">Apicomplexan protozoan</name>
    <dbReference type="NCBI Taxonomy" id="94643"/>
    <lineage>
        <taxon>Eukaryota</taxon>
        <taxon>Sar</taxon>
        <taxon>Alveolata</taxon>
        <taxon>Apicomplexa</taxon>
        <taxon>Conoidasida</taxon>
        <taxon>Coccidia</taxon>
        <taxon>Eucoccidiorida</taxon>
        <taxon>Eimeriorina</taxon>
        <taxon>Sarcocystidae</taxon>
        <taxon>Besnoitia</taxon>
    </lineage>
</organism>